<reference evidence="3" key="1">
    <citation type="submission" date="2025-08" db="UniProtKB">
        <authorList>
            <consortium name="RefSeq"/>
        </authorList>
    </citation>
    <scope>IDENTIFICATION</scope>
    <source>
        <tissue evidence="3">Muscle</tissue>
    </source>
</reference>
<dbReference type="AlphaFoldDB" id="A0A6P8MSW2"/>
<dbReference type="GeneID" id="117208491"/>
<proteinExistence type="predicted"/>
<sequence>MAQQSRPDSPKQTRNYPALPPPWQKCSRTNDANITKKRKIETSKPDMNDTRNEQSTIQINTHNRFAVLQSTNDAMEIADPPPNPPAQRIPPSPPIFVDDVIDIQTTIKSLERDISKEDYNLKINNNKVKIQPRNPEAYRKLTKILRTLNVNFHTYQLKQKSSMMAQQSRPDSPKQTCNYPALPPPWQKCSRTNDANITKKRKIETSKPDMNDTRNEQSTIQINTHNRFAVLQSTNDAMEIADPPPNPPAQRIPPSPPIFVDDVIDIQTTIKSLERDISKEDYNLKINNNKVKILPRNPEAYRKLTKILRTLNVNFHTYQLKQKRKQYVHNNNNNNNNNSNNNNDNNNDDDDDGVCEDNKASKACKYVDYVS</sequence>
<feature type="compositionally biased region" description="Low complexity" evidence="1">
    <location>
        <begin position="330"/>
        <end position="345"/>
    </location>
</feature>
<evidence type="ECO:0000313" key="3">
    <source>
        <dbReference type="RefSeq" id="XP_033305577.1"/>
    </source>
</evidence>
<evidence type="ECO:0000256" key="1">
    <source>
        <dbReference type="SAM" id="MobiDB-lite"/>
    </source>
</evidence>
<accession>A0A6P8MSW2</accession>
<organism evidence="2 3">
    <name type="scientific">Bombus bifarius</name>
    <dbReference type="NCBI Taxonomy" id="103933"/>
    <lineage>
        <taxon>Eukaryota</taxon>
        <taxon>Metazoa</taxon>
        <taxon>Ecdysozoa</taxon>
        <taxon>Arthropoda</taxon>
        <taxon>Hexapoda</taxon>
        <taxon>Insecta</taxon>
        <taxon>Pterygota</taxon>
        <taxon>Neoptera</taxon>
        <taxon>Endopterygota</taxon>
        <taxon>Hymenoptera</taxon>
        <taxon>Apocrita</taxon>
        <taxon>Aculeata</taxon>
        <taxon>Apoidea</taxon>
        <taxon>Anthophila</taxon>
        <taxon>Apidae</taxon>
        <taxon>Bombus</taxon>
        <taxon>Pyrobombus</taxon>
    </lineage>
</organism>
<name>A0A6P8MSW2_9HYME</name>
<feature type="compositionally biased region" description="Basic and acidic residues" evidence="1">
    <location>
        <begin position="40"/>
        <end position="52"/>
    </location>
</feature>
<evidence type="ECO:0000313" key="2">
    <source>
        <dbReference type="Proteomes" id="UP000515164"/>
    </source>
</evidence>
<dbReference type="KEGG" id="bbif:117208491"/>
<dbReference type="Proteomes" id="UP000515164">
    <property type="component" value="Unplaced"/>
</dbReference>
<feature type="region of interest" description="Disordered" evidence="1">
    <location>
        <begin position="1"/>
        <end position="52"/>
    </location>
</feature>
<keyword evidence="2" id="KW-1185">Reference proteome</keyword>
<gene>
    <name evidence="3" type="primary">LOC117208491</name>
</gene>
<protein>
    <submittedName>
        <fullName evidence="3">Type-2 histone deacetylase 1-like</fullName>
    </submittedName>
</protein>
<feature type="region of interest" description="Disordered" evidence="1">
    <location>
        <begin position="329"/>
        <end position="354"/>
    </location>
</feature>
<dbReference type="RefSeq" id="XP_033305577.1">
    <property type="nucleotide sequence ID" value="XM_033449686.1"/>
</dbReference>
<feature type="compositionally biased region" description="Polar residues" evidence="1">
    <location>
        <begin position="1"/>
        <end position="15"/>
    </location>
</feature>